<organism evidence="1 2">
    <name type="scientific">Actinocrispum wychmicini</name>
    <dbReference type="NCBI Taxonomy" id="1213861"/>
    <lineage>
        <taxon>Bacteria</taxon>
        <taxon>Bacillati</taxon>
        <taxon>Actinomycetota</taxon>
        <taxon>Actinomycetes</taxon>
        <taxon>Pseudonocardiales</taxon>
        <taxon>Pseudonocardiaceae</taxon>
        <taxon>Actinocrispum</taxon>
    </lineage>
</organism>
<keyword evidence="2" id="KW-1185">Reference proteome</keyword>
<sequence>MSPSKSEFDEWVEMFSSLHRDPSSIASRTCPHCGARRLRMVFMVGGKKIETGAVAKAALWCDSCLFGLMPNKSWVPPAGETVLEGEENIPNYRLVVDTV</sequence>
<reference evidence="1 2" key="1">
    <citation type="submission" date="2019-03" db="EMBL/GenBank/DDBJ databases">
        <title>Genomic Encyclopedia of Type Strains, Phase IV (KMG-IV): sequencing the most valuable type-strain genomes for metagenomic binning, comparative biology and taxonomic classification.</title>
        <authorList>
            <person name="Goeker M."/>
        </authorList>
    </citation>
    <scope>NUCLEOTIDE SEQUENCE [LARGE SCALE GENOMIC DNA]</scope>
    <source>
        <strain evidence="1 2">DSM 45934</strain>
    </source>
</reference>
<name>A0A4R2JPK3_9PSEU</name>
<comment type="caution">
    <text evidence="1">The sequence shown here is derived from an EMBL/GenBank/DDBJ whole genome shotgun (WGS) entry which is preliminary data.</text>
</comment>
<evidence type="ECO:0000313" key="1">
    <source>
        <dbReference type="EMBL" id="TCO62093.1"/>
    </source>
</evidence>
<dbReference type="EMBL" id="SLWS01000002">
    <property type="protein sequence ID" value="TCO62093.1"/>
    <property type="molecule type" value="Genomic_DNA"/>
</dbReference>
<dbReference type="AlphaFoldDB" id="A0A4R2JPK3"/>
<evidence type="ECO:0000313" key="2">
    <source>
        <dbReference type="Proteomes" id="UP000295680"/>
    </source>
</evidence>
<dbReference type="Proteomes" id="UP000295680">
    <property type="component" value="Unassembled WGS sequence"/>
</dbReference>
<accession>A0A4R2JPK3</accession>
<gene>
    <name evidence="1" type="ORF">EV192_102230</name>
</gene>
<protein>
    <submittedName>
        <fullName evidence="1">Uncharacterized protein</fullName>
    </submittedName>
</protein>
<proteinExistence type="predicted"/>